<feature type="compositionally biased region" description="Low complexity" evidence="1">
    <location>
        <begin position="202"/>
        <end position="247"/>
    </location>
</feature>
<evidence type="ECO:0000256" key="2">
    <source>
        <dbReference type="SAM" id="SignalP"/>
    </source>
</evidence>
<dbReference type="Gene3D" id="2.60.120.260">
    <property type="entry name" value="Galactose-binding domain-like"/>
    <property type="match status" value="1"/>
</dbReference>
<evidence type="ECO:0000256" key="1">
    <source>
        <dbReference type="SAM" id="MobiDB-lite"/>
    </source>
</evidence>
<sequence length="558" mass="59895">MLLFYMSSFLWMTVCLGQDAQDADDTNPGMYYTGLWVPHADSNAFGRHDTWTNQTGATVSFDFIGTQIKVFVTRSPVGTYLSKASFSIDGERPETWETEEPVSAISYENLIFTSKPLLPVLHRITVTNLGAIFWLDYMEYTVASNTPSIVTAPSSTTELPSQTHKCPLPTSLSFSLSSTQSSTNGSGGVHQNTSSTRHHATRSSSLTSGGGTLATSDVSTASTSDSTASNSPSSTSGDPLSSSTSGGACDSDGNGACRTSVPVPTTCAVGATGGLALLLSGLWWLRIRHRGRQHALGYLSATPFAVRSPDPSASFWKDRPPTSILAAAQRRVQPLPNSRQKYTPVSRDYDRTSLWASSEHWAHSEPTEPTVAKHLAMFRAHEASPHPVRYSDLSFGIAAQSPANEGHDLLAAETIAEAIPAKHLRIQSEGGGSRGDVPNVLEMRRLPVQTHPTWTVPAASRSDRFVRPLPVPPTRRDGPALASTAVSSNPHSPSHLRTLRRSRDGGIRLAGGHPGVRDWESRVWASAAYDDAVVEDMCDSSTMPPSYAQYAHSSASGN</sequence>
<dbReference type="Proteomes" id="UP001215151">
    <property type="component" value="Unassembled WGS sequence"/>
</dbReference>
<feature type="chain" id="PRO_5042114704" evidence="2">
    <location>
        <begin position="18"/>
        <end position="558"/>
    </location>
</feature>
<dbReference type="AlphaFoldDB" id="A0AAD7TRE4"/>
<evidence type="ECO:0000313" key="4">
    <source>
        <dbReference type="Proteomes" id="UP001215151"/>
    </source>
</evidence>
<accession>A0AAD7TRE4</accession>
<feature type="region of interest" description="Disordered" evidence="1">
    <location>
        <begin position="467"/>
        <end position="511"/>
    </location>
</feature>
<proteinExistence type="predicted"/>
<reference evidence="3" key="1">
    <citation type="submission" date="2022-11" db="EMBL/GenBank/DDBJ databases">
        <title>Genome Sequence of Cubamyces cubensis.</title>
        <authorList>
            <person name="Buettner E."/>
        </authorList>
    </citation>
    <scope>NUCLEOTIDE SEQUENCE</scope>
    <source>
        <strain evidence="3">MPL-01</strain>
    </source>
</reference>
<dbReference type="EMBL" id="JAPEVG010000238">
    <property type="protein sequence ID" value="KAJ8473003.1"/>
    <property type="molecule type" value="Genomic_DNA"/>
</dbReference>
<organism evidence="3 4">
    <name type="scientific">Trametes cubensis</name>
    <dbReference type="NCBI Taxonomy" id="1111947"/>
    <lineage>
        <taxon>Eukaryota</taxon>
        <taxon>Fungi</taxon>
        <taxon>Dikarya</taxon>
        <taxon>Basidiomycota</taxon>
        <taxon>Agaricomycotina</taxon>
        <taxon>Agaricomycetes</taxon>
        <taxon>Polyporales</taxon>
        <taxon>Polyporaceae</taxon>
        <taxon>Trametes</taxon>
    </lineage>
</organism>
<protein>
    <submittedName>
        <fullName evidence="3">Uncharacterized protein</fullName>
    </submittedName>
</protein>
<comment type="caution">
    <text evidence="3">The sequence shown here is derived from an EMBL/GenBank/DDBJ whole genome shotgun (WGS) entry which is preliminary data.</text>
</comment>
<evidence type="ECO:0000313" key="3">
    <source>
        <dbReference type="EMBL" id="KAJ8473003.1"/>
    </source>
</evidence>
<gene>
    <name evidence="3" type="ORF">ONZ51_g8143</name>
</gene>
<feature type="region of interest" description="Disordered" evidence="1">
    <location>
        <begin position="173"/>
        <end position="251"/>
    </location>
</feature>
<feature type="signal peptide" evidence="2">
    <location>
        <begin position="1"/>
        <end position="17"/>
    </location>
</feature>
<name>A0AAD7TRE4_9APHY</name>
<keyword evidence="2" id="KW-0732">Signal</keyword>
<keyword evidence="4" id="KW-1185">Reference proteome</keyword>
<feature type="compositionally biased region" description="Low complexity" evidence="1">
    <location>
        <begin position="173"/>
        <end position="184"/>
    </location>
</feature>